<evidence type="ECO:0000313" key="2">
    <source>
        <dbReference type="EMBL" id="PNH08234.1"/>
    </source>
</evidence>
<evidence type="ECO:0000313" key="3">
    <source>
        <dbReference type="Proteomes" id="UP000236333"/>
    </source>
</evidence>
<name>A0A2J8A6T9_9CHLO</name>
<dbReference type="EMBL" id="PGGS01000139">
    <property type="protein sequence ID" value="PNH08234.1"/>
    <property type="molecule type" value="Genomic_DNA"/>
</dbReference>
<proteinExistence type="predicted"/>
<keyword evidence="3" id="KW-1185">Reference proteome</keyword>
<feature type="compositionally biased region" description="Polar residues" evidence="1">
    <location>
        <begin position="24"/>
        <end position="42"/>
    </location>
</feature>
<sequence>MDPNCGTCGGGGGSVRISPAAPHTESNASASSAVRITCTRSKPSARHHQARQPHGGPGALMLRPGGGAARPPTLLRLRRRCPGLRFRSGARLYQLYLWWGWWRLEQYARGAPPVKLGAWKGGGCPHHKALPR</sequence>
<reference evidence="2 3" key="1">
    <citation type="journal article" date="2017" name="Mol. Biol. Evol.">
        <title>The 4-celled Tetrabaena socialis nuclear genome reveals the essential components for genetic control of cell number at the origin of multicellularity in the volvocine lineage.</title>
        <authorList>
            <person name="Featherston J."/>
            <person name="Arakaki Y."/>
            <person name="Hanschen E.R."/>
            <person name="Ferris P.J."/>
            <person name="Michod R.E."/>
            <person name="Olson B.J.S.C."/>
            <person name="Nozaki H."/>
            <person name="Durand P.M."/>
        </authorList>
    </citation>
    <scope>NUCLEOTIDE SEQUENCE [LARGE SCALE GENOMIC DNA]</scope>
    <source>
        <strain evidence="2 3">NIES-571</strain>
    </source>
</reference>
<dbReference type="AlphaFoldDB" id="A0A2J8A6T9"/>
<accession>A0A2J8A6T9</accession>
<organism evidence="2 3">
    <name type="scientific">Tetrabaena socialis</name>
    <dbReference type="NCBI Taxonomy" id="47790"/>
    <lineage>
        <taxon>Eukaryota</taxon>
        <taxon>Viridiplantae</taxon>
        <taxon>Chlorophyta</taxon>
        <taxon>core chlorophytes</taxon>
        <taxon>Chlorophyceae</taxon>
        <taxon>CS clade</taxon>
        <taxon>Chlamydomonadales</taxon>
        <taxon>Tetrabaenaceae</taxon>
        <taxon>Tetrabaena</taxon>
    </lineage>
</organism>
<protein>
    <submittedName>
        <fullName evidence="2">Uncharacterized protein</fullName>
    </submittedName>
</protein>
<comment type="caution">
    <text evidence="2">The sequence shown here is derived from an EMBL/GenBank/DDBJ whole genome shotgun (WGS) entry which is preliminary data.</text>
</comment>
<feature type="region of interest" description="Disordered" evidence="1">
    <location>
        <begin position="1"/>
        <end position="72"/>
    </location>
</feature>
<evidence type="ECO:0000256" key="1">
    <source>
        <dbReference type="SAM" id="MobiDB-lite"/>
    </source>
</evidence>
<dbReference type="Proteomes" id="UP000236333">
    <property type="component" value="Unassembled WGS sequence"/>
</dbReference>
<gene>
    <name evidence="2" type="ORF">TSOC_005212</name>
</gene>